<sequence>MHATVYCLTCEEDVAGTSQYLSTKDDGKKDYTVNQQAVFAALVCGMGAQQLNKFCESMDPPGVHHKTFQKKVEKLYAKMNELEDAVFFETVKYVREVHAKHSGITLSDDDVLDISVSFDGSWITRGHTSHIGIGCVVVLLTGLCIDAHVMCNFCLKCATTGKKIFEEKPLEYAAWLVKHLPACEKNFTGSSGMMEVEAARVLWRRSVTRHKLRYTVLLSDGDTKSFQELTMIKPYGDAVLIEKEECINHQELTMIKPYGDAVLIEKEECINHVSKRLGTALSKVVADCGKRGVTLGGRGRGSYAECSAKDVVGGFRSGWDITKLAFSGPSSYLPRIPSQQCAADPSSSADAPSPTGAPSSMGGPSSTGGPSSMGGPSPTGAPSSMGGPSSTGGPNQDVQEDPHAFCLSMVEEKTAEISMARHRIEKDLPEAEVNRLHQQIETADAATLAGDEAVQDMLSDCKVRVAISERNRTSVVTAVLASQSRLKTKHAMLEAFWTGAEVVGLQTLIRQHGGKEACTMWVWDGSQAVNATYTFSLLKPACAQQPQLTAEIITGMFTTHSIGEVGSN</sequence>
<dbReference type="AlphaFoldDB" id="A0ABD0JUN5"/>
<reference evidence="3 4" key="1">
    <citation type="journal article" date="2023" name="Sci. Data">
        <title>Genome assembly of the Korean intertidal mud-creeper Batillaria attramentaria.</title>
        <authorList>
            <person name="Patra A.K."/>
            <person name="Ho P.T."/>
            <person name="Jun S."/>
            <person name="Lee S.J."/>
            <person name="Kim Y."/>
            <person name="Won Y.J."/>
        </authorList>
    </citation>
    <scope>NUCLEOTIDE SEQUENCE [LARGE SCALE GENOMIC DNA]</scope>
    <source>
        <strain evidence="3">Wonlab-2016</strain>
    </source>
</reference>
<keyword evidence="4" id="KW-1185">Reference proteome</keyword>
<evidence type="ECO:0000259" key="2">
    <source>
        <dbReference type="Pfam" id="PF20700"/>
    </source>
</evidence>
<protein>
    <recommendedName>
        <fullName evidence="2">Mutator-like transposase domain-containing protein</fullName>
    </recommendedName>
</protein>
<comment type="caution">
    <text evidence="3">The sequence shown here is derived from an EMBL/GenBank/DDBJ whole genome shotgun (WGS) entry which is preliminary data.</text>
</comment>
<dbReference type="Proteomes" id="UP001519460">
    <property type="component" value="Unassembled WGS sequence"/>
</dbReference>
<feature type="region of interest" description="Disordered" evidence="1">
    <location>
        <begin position="336"/>
        <end position="400"/>
    </location>
</feature>
<dbReference type="EMBL" id="JACVVK020000316">
    <property type="protein sequence ID" value="KAK7478806.1"/>
    <property type="molecule type" value="Genomic_DNA"/>
</dbReference>
<evidence type="ECO:0000313" key="3">
    <source>
        <dbReference type="EMBL" id="KAK7478806.1"/>
    </source>
</evidence>
<feature type="compositionally biased region" description="Low complexity" evidence="1">
    <location>
        <begin position="337"/>
        <end position="394"/>
    </location>
</feature>
<dbReference type="Pfam" id="PF20700">
    <property type="entry name" value="Mutator"/>
    <property type="match status" value="1"/>
</dbReference>
<name>A0ABD0JUN5_9CAEN</name>
<accession>A0ABD0JUN5</accession>
<feature type="domain" description="Mutator-like transposase" evidence="2">
    <location>
        <begin position="4"/>
        <end position="250"/>
    </location>
</feature>
<feature type="non-terminal residue" evidence="3">
    <location>
        <position position="568"/>
    </location>
</feature>
<gene>
    <name evidence="3" type="ORF">BaRGS_00029905</name>
</gene>
<proteinExistence type="predicted"/>
<dbReference type="InterPro" id="IPR049012">
    <property type="entry name" value="Mutator_transp_dom"/>
</dbReference>
<evidence type="ECO:0000313" key="4">
    <source>
        <dbReference type="Proteomes" id="UP001519460"/>
    </source>
</evidence>
<organism evidence="3 4">
    <name type="scientific">Batillaria attramentaria</name>
    <dbReference type="NCBI Taxonomy" id="370345"/>
    <lineage>
        <taxon>Eukaryota</taxon>
        <taxon>Metazoa</taxon>
        <taxon>Spiralia</taxon>
        <taxon>Lophotrochozoa</taxon>
        <taxon>Mollusca</taxon>
        <taxon>Gastropoda</taxon>
        <taxon>Caenogastropoda</taxon>
        <taxon>Sorbeoconcha</taxon>
        <taxon>Cerithioidea</taxon>
        <taxon>Batillariidae</taxon>
        <taxon>Batillaria</taxon>
    </lineage>
</organism>
<evidence type="ECO:0000256" key="1">
    <source>
        <dbReference type="SAM" id="MobiDB-lite"/>
    </source>
</evidence>